<evidence type="ECO:0000256" key="1">
    <source>
        <dbReference type="ARBA" id="ARBA00022692"/>
    </source>
</evidence>
<dbReference type="InterPro" id="IPR000210">
    <property type="entry name" value="BTB/POZ_dom"/>
</dbReference>
<feature type="non-terminal residue" evidence="7">
    <location>
        <position position="1"/>
    </location>
</feature>
<evidence type="ECO:0000259" key="6">
    <source>
        <dbReference type="PROSITE" id="PS50097"/>
    </source>
</evidence>
<dbReference type="CDD" id="cd18315">
    <property type="entry name" value="BTB_POZ_BAB-like"/>
    <property type="match status" value="1"/>
</dbReference>
<organism evidence="7">
    <name type="scientific">Notodromas monacha</name>
    <dbReference type="NCBI Taxonomy" id="399045"/>
    <lineage>
        <taxon>Eukaryota</taxon>
        <taxon>Metazoa</taxon>
        <taxon>Ecdysozoa</taxon>
        <taxon>Arthropoda</taxon>
        <taxon>Crustacea</taxon>
        <taxon>Oligostraca</taxon>
        <taxon>Ostracoda</taxon>
        <taxon>Podocopa</taxon>
        <taxon>Podocopida</taxon>
        <taxon>Cypridocopina</taxon>
        <taxon>Cypridoidea</taxon>
        <taxon>Cyprididae</taxon>
        <taxon>Notodromas</taxon>
    </lineage>
</organism>
<feature type="transmembrane region" description="Helical" evidence="5">
    <location>
        <begin position="1168"/>
        <end position="1192"/>
    </location>
</feature>
<keyword evidence="1 5" id="KW-0812">Transmembrane</keyword>
<dbReference type="PROSITE" id="PS50097">
    <property type="entry name" value="BTB"/>
    <property type="match status" value="1"/>
</dbReference>
<feature type="transmembrane region" description="Helical" evidence="5">
    <location>
        <begin position="1237"/>
        <end position="1255"/>
    </location>
</feature>
<dbReference type="SMART" id="SM00225">
    <property type="entry name" value="BTB"/>
    <property type="match status" value="1"/>
</dbReference>
<keyword evidence="3 5" id="KW-0472">Membrane</keyword>
<dbReference type="PANTHER" id="PTHR23121:SF10">
    <property type="entry name" value="MAJOR FACILITATOR SUPERFAMILY DOMAIN-CONTAINING PROTEIN 4A"/>
    <property type="match status" value="1"/>
</dbReference>
<dbReference type="EMBL" id="OA883688">
    <property type="protein sequence ID" value="CAD7279477.1"/>
    <property type="molecule type" value="Genomic_DNA"/>
</dbReference>
<feature type="region of interest" description="Disordered" evidence="4">
    <location>
        <begin position="671"/>
        <end position="777"/>
    </location>
</feature>
<dbReference type="Pfam" id="PF00651">
    <property type="entry name" value="BTB"/>
    <property type="match status" value="1"/>
</dbReference>
<feature type="region of interest" description="Disordered" evidence="4">
    <location>
        <begin position="793"/>
        <end position="820"/>
    </location>
</feature>
<evidence type="ECO:0000313" key="8">
    <source>
        <dbReference type="Proteomes" id="UP000678499"/>
    </source>
</evidence>
<feature type="compositionally biased region" description="Basic and acidic residues" evidence="4">
    <location>
        <begin position="756"/>
        <end position="766"/>
    </location>
</feature>
<name>A0A7R9GED4_9CRUS</name>
<dbReference type="Proteomes" id="UP000678499">
    <property type="component" value="Unassembled WGS sequence"/>
</dbReference>
<feature type="compositionally biased region" description="Basic residues" evidence="4">
    <location>
        <begin position="687"/>
        <end position="722"/>
    </location>
</feature>
<dbReference type="OrthoDB" id="413079at2759"/>
<dbReference type="EMBL" id="CAJPEX010001651">
    <property type="protein sequence ID" value="CAG0919629.1"/>
    <property type="molecule type" value="Genomic_DNA"/>
</dbReference>
<dbReference type="Gene3D" id="3.30.710.10">
    <property type="entry name" value="Potassium Channel Kv1.1, Chain A"/>
    <property type="match status" value="1"/>
</dbReference>
<feature type="transmembrane region" description="Helical" evidence="5">
    <location>
        <begin position="1212"/>
        <end position="1230"/>
    </location>
</feature>
<dbReference type="Gene3D" id="1.20.1250.20">
    <property type="entry name" value="MFS general substrate transporter like domains"/>
    <property type="match status" value="2"/>
</dbReference>
<feature type="transmembrane region" description="Helical" evidence="5">
    <location>
        <begin position="1094"/>
        <end position="1114"/>
    </location>
</feature>
<sequence>MRAEALDHPVIMNGKFEYQSTDHGSRFQTVISHLFTNSYMVDVTLACVDGVLKAHQVILAAFSPYFQGIFGSNPCQHPVVLLHNVPLSVVGGLVRFMYEGVMSCSISELPGILDLARSLQIRGLENLHSQGSTTHSPAFCPTQEFCFETNGSANPERAEALLQERSTMGNTSYIRSSGPTNSLCHNAEIHKSPSLPVQGLYIETLNPVGTLSQSEKQSSSKASTPVPKTVNLQAAWSPNFSPSQGLCVQNTSQHTEKVAVNMTANNKPQLEVDGNELLVTEENNCLAPLNLSPNRPAQSSSETQAENPSYPEELEPESIPELSDPPQPVNDAKKSIRKVKKIKKTKTAKQSQTKSFLSRRRGRPKAMSQEVVTFVCLEEEGKSRYNSMYNKKARELGLKSGWNLLEDRIRRTLKGNSKDRSKGVLEKSRMVLKFCIPGDLINLSENGTYDFYNPDTGHRGHIHDPAFSADCKILTLKALVRQTQFALKEEQLAFIKEGNMAAASCYGRRAVTESLQMLATLQKSSDRAPDSSESSPKPEANSFLSEFPGRPEVSTNSASVSGLPNLISGSLKSSAREVGPEDVEAVPCCLNLKFGADPKKGPCWLNPSRWGSGDESAFSEMKQNTNFYLLKKCGKMKWCSAAGILAVFVWLSILEEESVDANPLANPVAEANPDPLALPGSSSGSGKGKKHYHKHHHHHYHKHVHKHKHGHKHKHKKKKKKPMSSSSGSSSGKKRSFVDLPQLYPAIQKKRLKKPVGKDSENDVKSPDFPSSQSSEADYVEIPASPTSVAQLDADAGADEEATPIGEKQKRRRKGRAGDAPEVYQYATGRHPVVLPGMDEVSSKRGYTDWRKVEKERMGGIRVLWGNIECNEHKCATTVPAAAGLHMRAATPEAGQEKSPLHPAASIPLRHRRHPVLGNPRENGFSEFRKLFVENLHQIITYCAVYGSLGMSSPHFTLLGSTTMLALTIAVVPLCTHILALVVVIAVMGFFMGTVDVVSNVCMMQLFDKKVGPFLQCLHFCYGLGAFLSPLVVEPFLLRNGCPEKHNNPYHKAAHSEGHDSTMHSVNASEHISNHSSFNNTESYEDSEADLEHAYWSMAVIQIPTIVLTASLLLRRKLSGMDDSHEADLVYEMMNKGFEIKGIINKWRDPDAHSEFARGSATEIQTRMVTYLASSMTFLADGLQAVFGSYIYTFAVMYVQGMDAANGAHLTASFWGMFAFGRFLSIGLATKLGPATILLLNTSGTLLSIALLVFFPHNHAAFYIGASCFG</sequence>
<feature type="domain" description="BTB" evidence="6">
    <location>
        <begin position="41"/>
        <end position="106"/>
    </location>
</feature>
<keyword evidence="8" id="KW-1185">Reference proteome</keyword>
<feature type="transmembrane region" description="Helical" evidence="5">
    <location>
        <begin position="1013"/>
        <end position="1033"/>
    </location>
</feature>
<keyword evidence="2 5" id="KW-1133">Transmembrane helix</keyword>
<evidence type="ECO:0000256" key="2">
    <source>
        <dbReference type="ARBA" id="ARBA00022989"/>
    </source>
</evidence>
<dbReference type="AlphaFoldDB" id="A0A7R9GED4"/>
<feature type="region of interest" description="Disordered" evidence="4">
    <location>
        <begin position="288"/>
        <end position="363"/>
    </location>
</feature>
<evidence type="ECO:0000256" key="5">
    <source>
        <dbReference type="SAM" id="Phobius"/>
    </source>
</evidence>
<protein>
    <recommendedName>
        <fullName evidence="6">BTB domain-containing protein</fullName>
    </recommendedName>
</protein>
<dbReference type="SUPFAM" id="SSF54695">
    <property type="entry name" value="POZ domain"/>
    <property type="match status" value="1"/>
</dbReference>
<gene>
    <name evidence="7" type="ORF">NMOB1V02_LOCUS7149</name>
</gene>
<dbReference type="InterPro" id="IPR011333">
    <property type="entry name" value="SKP1/BTB/POZ_sf"/>
</dbReference>
<reference evidence="7" key="1">
    <citation type="submission" date="2020-11" db="EMBL/GenBank/DDBJ databases">
        <authorList>
            <person name="Tran Van P."/>
        </authorList>
    </citation>
    <scope>NUCLEOTIDE SEQUENCE</scope>
</reference>
<evidence type="ECO:0000313" key="7">
    <source>
        <dbReference type="EMBL" id="CAD7279477.1"/>
    </source>
</evidence>
<dbReference type="SUPFAM" id="SSF103473">
    <property type="entry name" value="MFS general substrate transporter"/>
    <property type="match status" value="1"/>
</dbReference>
<feature type="region of interest" description="Disordered" evidence="4">
    <location>
        <begin position="521"/>
        <end position="559"/>
    </location>
</feature>
<dbReference type="PANTHER" id="PTHR23121">
    <property type="entry name" value="SODIUM-DEPENDENT GLUCOSE TRANSPORTER 1"/>
    <property type="match status" value="1"/>
</dbReference>
<evidence type="ECO:0000256" key="3">
    <source>
        <dbReference type="ARBA" id="ARBA00023136"/>
    </source>
</evidence>
<accession>A0A7R9GED4</accession>
<feature type="transmembrane region" description="Helical" evidence="5">
    <location>
        <begin position="964"/>
        <end position="992"/>
    </location>
</feature>
<feature type="compositionally biased region" description="Basic residues" evidence="4">
    <location>
        <begin position="335"/>
        <end position="347"/>
    </location>
</feature>
<proteinExistence type="predicted"/>
<evidence type="ECO:0000256" key="4">
    <source>
        <dbReference type="SAM" id="MobiDB-lite"/>
    </source>
</evidence>
<dbReference type="InterPro" id="IPR036259">
    <property type="entry name" value="MFS_trans_sf"/>
</dbReference>
<feature type="compositionally biased region" description="Polar residues" evidence="4">
    <location>
        <begin position="291"/>
        <end position="305"/>
    </location>
</feature>